<dbReference type="Pfam" id="PF08818">
    <property type="entry name" value="DUF1801"/>
    <property type="match status" value="1"/>
</dbReference>
<evidence type="ECO:0000313" key="2">
    <source>
        <dbReference type="EMBL" id="MCA9386866.1"/>
    </source>
</evidence>
<proteinExistence type="predicted"/>
<dbReference type="EMBL" id="JAGQLF010000021">
    <property type="protein sequence ID" value="MCA9386866.1"/>
    <property type="molecule type" value="Genomic_DNA"/>
</dbReference>
<organism evidence="2 3">
    <name type="scientific">Candidatus Dojkabacteria bacterium</name>
    <dbReference type="NCBI Taxonomy" id="2099670"/>
    <lineage>
        <taxon>Bacteria</taxon>
        <taxon>Candidatus Dojkabacteria</taxon>
    </lineage>
</organism>
<reference evidence="2" key="1">
    <citation type="submission" date="2020-04" db="EMBL/GenBank/DDBJ databases">
        <authorList>
            <person name="Zhang T."/>
        </authorList>
    </citation>
    <scope>NUCLEOTIDE SEQUENCE</scope>
    <source>
        <strain evidence="2">HKST-UBA09</strain>
    </source>
</reference>
<evidence type="ECO:0000259" key="1">
    <source>
        <dbReference type="Pfam" id="PF08818"/>
    </source>
</evidence>
<evidence type="ECO:0000313" key="3">
    <source>
        <dbReference type="Proteomes" id="UP000714915"/>
    </source>
</evidence>
<sequence length="119" mass="13948">MNNSNQKFKSIDEYIAKQSKELQPTLEKIRKTILKVNPDFEEDIRYGMPTFRLNNKNVVHFAAFANHIGFYPTPSDLDEFEEELKPYRSGKGTAQFKIDESIPFDLIEKITKFRVSEIK</sequence>
<dbReference type="Proteomes" id="UP000714915">
    <property type="component" value="Unassembled WGS sequence"/>
</dbReference>
<dbReference type="Gene3D" id="3.90.1150.200">
    <property type="match status" value="1"/>
</dbReference>
<protein>
    <submittedName>
        <fullName evidence="2">DUF1801 domain-containing protein</fullName>
    </submittedName>
</protein>
<dbReference type="InterPro" id="IPR014922">
    <property type="entry name" value="YdhG-like"/>
</dbReference>
<accession>A0A955LAJ0</accession>
<feature type="domain" description="YdhG-like" evidence="1">
    <location>
        <begin position="23"/>
        <end position="115"/>
    </location>
</feature>
<name>A0A955LAJ0_9BACT</name>
<dbReference type="AlphaFoldDB" id="A0A955LAJ0"/>
<comment type="caution">
    <text evidence="2">The sequence shown here is derived from an EMBL/GenBank/DDBJ whole genome shotgun (WGS) entry which is preliminary data.</text>
</comment>
<reference evidence="2" key="2">
    <citation type="journal article" date="2021" name="Microbiome">
        <title>Successional dynamics and alternative stable states in a saline activated sludge microbial community over 9 years.</title>
        <authorList>
            <person name="Wang Y."/>
            <person name="Ye J."/>
            <person name="Ju F."/>
            <person name="Liu L."/>
            <person name="Boyd J.A."/>
            <person name="Deng Y."/>
            <person name="Parks D.H."/>
            <person name="Jiang X."/>
            <person name="Yin X."/>
            <person name="Woodcroft B.J."/>
            <person name="Tyson G.W."/>
            <person name="Hugenholtz P."/>
            <person name="Polz M.F."/>
            <person name="Zhang T."/>
        </authorList>
    </citation>
    <scope>NUCLEOTIDE SEQUENCE</scope>
    <source>
        <strain evidence="2">HKST-UBA09</strain>
    </source>
</reference>
<dbReference type="SUPFAM" id="SSF159888">
    <property type="entry name" value="YdhG-like"/>
    <property type="match status" value="1"/>
</dbReference>
<gene>
    <name evidence="2" type="ORF">KC669_02410</name>
</gene>